<evidence type="ECO:0000313" key="8">
    <source>
        <dbReference type="EMBL" id="KAL2322762.1"/>
    </source>
</evidence>
<gene>
    <name evidence="8" type="ORF">Fmac_027141</name>
</gene>
<comment type="caution">
    <text evidence="8">The sequence shown here is derived from an EMBL/GenBank/DDBJ whole genome shotgun (WGS) entry which is preliminary data.</text>
</comment>
<dbReference type="Gene3D" id="1.10.8.430">
    <property type="entry name" value="Helical domain of apoptotic protease-activating factors"/>
    <property type="match status" value="1"/>
</dbReference>
<name>A0ABD1LGW3_9FABA</name>
<evidence type="ECO:0000259" key="7">
    <source>
        <dbReference type="Pfam" id="PF23598"/>
    </source>
</evidence>
<proteinExistence type="predicted"/>
<dbReference type="GO" id="GO:0006952">
    <property type="term" value="P:defense response"/>
    <property type="evidence" value="ECO:0007669"/>
    <property type="project" value="UniProtKB-KW"/>
</dbReference>
<dbReference type="Gene3D" id="1.20.5.4130">
    <property type="match status" value="1"/>
</dbReference>
<dbReference type="Pfam" id="PF18052">
    <property type="entry name" value="Rx_N"/>
    <property type="match status" value="1"/>
</dbReference>
<dbReference type="FunFam" id="1.10.10.10:FF:000322">
    <property type="entry name" value="Probable disease resistance protein At1g63360"/>
    <property type="match status" value="1"/>
</dbReference>
<sequence>MADAVVSLAQNHLLPKIVEAIKMLRDLPKEVADIRDELASFQEFINDAHKATQDEKDDDKRDTIKERVKRLREAAFRMEDAIDECMILEENNYDDPRCAALLCEVVDFLKTLIPRLQAAYNLQDVKSLVCAEREAFERHFPLERSSLSRGKQNVPFEEDPWLKLRMDPLLIEEAPVGLDEHTLALKNLLTEGPQERTVISVVGIPGVGKSTLAKQVFDKVHKNFECHALITVSQYYTVKRVLTDVLVQLCKEKMEDPPQDVSTMDRMSLIQEVKKRLRNKRNEKVGKFCERSSYIKVHKLEEPLDEKECFRLFCNKAFKYGFDGDCPEELKDISLEIVRKCKGLPLAIVVVGGLLSQKDKNAPEWKSFSQNLSLELERNSDLNSITKILSLSYDDLSHNLRSCLLYFGMYPEDYEVKSSRLIKQWVVEGFVKHVAGKSLKEVAQQKLSELIRRNLVQVSSFTIDGKVKRCRVHDLIHDMIVKKAKETCFCHSISEHNQSLSSEILRRLTIVEESDDLIRIERSHIRSILLFTKKGLSQQFMGRIFEKYMSLKVLDFEDRISEFFYVSETLGNLIHLKYLNFRKSNIRFLPKSIGKLHNLEILDVRDTLVDNLPKEISNLRKLRHLLGISISCDEKKEFLGSLTLLEKIHILNLDGDRVEIRELEKLKQLRDLRVRCFKAKQTDALCFSIDKMKFLEVLHIDAGERGGEIIDLPLMSSLSTLRKLFLRGILLKIPNWISQLQNLLKLSLKGSELTDDPLKSLKDIPNLLFLSIGFHAYEGETLHFQDGWFRQLKELELEYLVKLNSIFIDRGALPSLKKLLLTRIPLKKVPTGIQYLKNLEVLKVKDMSIQFEQSIANDGGQDHWMIQHVPHVQIQVSLITKMFRGGRLVPKYIQSPNFDDEKKVFSFFL</sequence>
<dbReference type="InterPro" id="IPR058922">
    <property type="entry name" value="WHD_DRP"/>
</dbReference>
<dbReference type="Gene3D" id="1.10.10.10">
    <property type="entry name" value="Winged helix-like DNA-binding domain superfamily/Winged helix DNA-binding domain"/>
    <property type="match status" value="1"/>
</dbReference>
<keyword evidence="3" id="KW-0611">Plant defense</keyword>
<organism evidence="8 9">
    <name type="scientific">Flemingia macrophylla</name>
    <dbReference type="NCBI Taxonomy" id="520843"/>
    <lineage>
        <taxon>Eukaryota</taxon>
        <taxon>Viridiplantae</taxon>
        <taxon>Streptophyta</taxon>
        <taxon>Embryophyta</taxon>
        <taxon>Tracheophyta</taxon>
        <taxon>Spermatophyta</taxon>
        <taxon>Magnoliopsida</taxon>
        <taxon>eudicotyledons</taxon>
        <taxon>Gunneridae</taxon>
        <taxon>Pentapetalae</taxon>
        <taxon>rosids</taxon>
        <taxon>fabids</taxon>
        <taxon>Fabales</taxon>
        <taxon>Fabaceae</taxon>
        <taxon>Papilionoideae</taxon>
        <taxon>50 kb inversion clade</taxon>
        <taxon>NPAAA clade</taxon>
        <taxon>indigoferoid/millettioid clade</taxon>
        <taxon>Phaseoleae</taxon>
        <taxon>Flemingia</taxon>
    </lineage>
</organism>
<feature type="domain" description="Disease resistance R13L4/SHOC-2-like LRR" evidence="7">
    <location>
        <begin position="524"/>
        <end position="844"/>
    </location>
</feature>
<dbReference type="InterPro" id="IPR038005">
    <property type="entry name" value="RX-like_CC"/>
</dbReference>
<dbReference type="PANTHER" id="PTHR23155">
    <property type="entry name" value="DISEASE RESISTANCE PROTEIN RP"/>
    <property type="match status" value="1"/>
</dbReference>
<dbReference type="InterPro" id="IPR055414">
    <property type="entry name" value="LRR_R13L4/SHOC2-like"/>
</dbReference>
<dbReference type="SUPFAM" id="SSF52058">
    <property type="entry name" value="L domain-like"/>
    <property type="match status" value="1"/>
</dbReference>
<dbReference type="SUPFAM" id="SSF52540">
    <property type="entry name" value="P-loop containing nucleoside triphosphate hydrolases"/>
    <property type="match status" value="1"/>
</dbReference>
<dbReference type="InterPro" id="IPR027417">
    <property type="entry name" value="P-loop_NTPase"/>
</dbReference>
<dbReference type="GO" id="GO:0051707">
    <property type="term" value="P:response to other organism"/>
    <property type="evidence" value="ECO:0007669"/>
    <property type="project" value="UniProtKB-ARBA"/>
</dbReference>
<feature type="domain" description="Disease resistance protein winged helix" evidence="6">
    <location>
        <begin position="409"/>
        <end position="480"/>
    </location>
</feature>
<dbReference type="EMBL" id="JBGMDY010000009">
    <property type="protein sequence ID" value="KAL2322762.1"/>
    <property type="molecule type" value="Genomic_DNA"/>
</dbReference>
<evidence type="ECO:0000259" key="5">
    <source>
        <dbReference type="Pfam" id="PF18052"/>
    </source>
</evidence>
<evidence type="ECO:0000256" key="2">
    <source>
        <dbReference type="ARBA" id="ARBA00022741"/>
    </source>
</evidence>
<dbReference type="Pfam" id="PF23598">
    <property type="entry name" value="LRR_14"/>
    <property type="match status" value="1"/>
</dbReference>
<dbReference type="Pfam" id="PF23559">
    <property type="entry name" value="WHD_DRP"/>
    <property type="match status" value="1"/>
</dbReference>
<dbReference type="Pfam" id="PF00931">
    <property type="entry name" value="NB-ARC"/>
    <property type="match status" value="1"/>
</dbReference>
<dbReference type="Proteomes" id="UP001603857">
    <property type="component" value="Unassembled WGS sequence"/>
</dbReference>
<dbReference type="Gene3D" id="3.40.50.300">
    <property type="entry name" value="P-loop containing nucleotide triphosphate hydrolases"/>
    <property type="match status" value="1"/>
</dbReference>
<keyword evidence="1" id="KW-0677">Repeat</keyword>
<keyword evidence="2" id="KW-0547">Nucleotide-binding</keyword>
<evidence type="ECO:0000256" key="1">
    <source>
        <dbReference type="ARBA" id="ARBA00022737"/>
    </source>
</evidence>
<protein>
    <submittedName>
        <fullName evidence="8">Uncharacterized protein</fullName>
    </submittedName>
</protein>
<dbReference type="PRINTS" id="PR00364">
    <property type="entry name" value="DISEASERSIST"/>
</dbReference>
<reference evidence="8 9" key="1">
    <citation type="submission" date="2024-08" db="EMBL/GenBank/DDBJ databases">
        <title>Insights into the chromosomal genome structure of Flemingia macrophylla.</title>
        <authorList>
            <person name="Ding Y."/>
            <person name="Zhao Y."/>
            <person name="Bi W."/>
            <person name="Wu M."/>
            <person name="Zhao G."/>
            <person name="Gong Y."/>
            <person name="Li W."/>
            <person name="Zhang P."/>
        </authorList>
    </citation>
    <scope>NUCLEOTIDE SEQUENCE [LARGE SCALE GENOMIC DNA]</scope>
    <source>
        <strain evidence="8">DYQJB</strain>
        <tissue evidence="8">Leaf</tissue>
    </source>
</reference>
<dbReference type="Gene3D" id="3.80.10.10">
    <property type="entry name" value="Ribonuclease Inhibitor"/>
    <property type="match status" value="1"/>
</dbReference>
<dbReference type="AlphaFoldDB" id="A0ABD1LGW3"/>
<dbReference type="InterPro" id="IPR044974">
    <property type="entry name" value="Disease_R_plants"/>
</dbReference>
<evidence type="ECO:0000259" key="4">
    <source>
        <dbReference type="Pfam" id="PF00931"/>
    </source>
</evidence>
<feature type="domain" description="NB-ARC" evidence="4">
    <location>
        <begin position="184"/>
        <end position="281"/>
    </location>
</feature>
<dbReference type="InterPro" id="IPR002182">
    <property type="entry name" value="NB-ARC"/>
</dbReference>
<dbReference type="InterPro" id="IPR036388">
    <property type="entry name" value="WH-like_DNA-bd_sf"/>
</dbReference>
<evidence type="ECO:0000256" key="3">
    <source>
        <dbReference type="ARBA" id="ARBA00022821"/>
    </source>
</evidence>
<accession>A0ABD1LGW3</accession>
<dbReference type="InterPro" id="IPR032675">
    <property type="entry name" value="LRR_dom_sf"/>
</dbReference>
<dbReference type="InterPro" id="IPR041118">
    <property type="entry name" value="Rx_N"/>
</dbReference>
<dbReference type="PANTHER" id="PTHR23155:SF1052">
    <property type="entry name" value="DISEASE RESISTANCE PROTEIN RPM1"/>
    <property type="match status" value="1"/>
</dbReference>
<feature type="domain" description="Disease resistance N-terminal" evidence="5">
    <location>
        <begin position="5"/>
        <end position="89"/>
    </location>
</feature>
<dbReference type="CDD" id="cd14798">
    <property type="entry name" value="RX-CC_like"/>
    <property type="match status" value="1"/>
</dbReference>
<evidence type="ECO:0000313" key="9">
    <source>
        <dbReference type="Proteomes" id="UP001603857"/>
    </source>
</evidence>
<keyword evidence="9" id="KW-1185">Reference proteome</keyword>
<dbReference type="GO" id="GO:0000166">
    <property type="term" value="F:nucleotide binding"/>
    <property type="evidence" value="ECO:0007669"/>
    <property type="project" value="UniProtKB-KW"/>
</dbReference>
<evidence type="ECO:0000259" key="6">
    <source>
        <dbReference type="Pfam" id="PF23559"/>
    </source>
</evidence>
<dbReference type="InterPro" id="IPR042197">
    <property type="entry name" value="Apaf_helical"/>
</dbReference>